<dbReference type="GO" id="GO:0003700">
    <property type="term" value="F:DNA-binding transcription factor activity"/>
    <property type="evidence" value="ECO:0007669"/>
    <property type="project" value="InterPro"/>
</dbReference>
<dbReference type="EMBL" id="AZEU01000202">
    <property type="protein sequence ID" value="KRL43333.1"/>
    <property type="molecule type" value="Genomic_DNA"/>
</dbReference>
<evidence type="ECO:0000259" key="5">
    <source>
        <dbReference type="PROSITE" id="PS50931"/>
    </source>
</evidence>
<reference evidence="6 7" key="1">
    <citation type="journal article" date="2015" name="Genome Announc.">
        <title>Expanding the biotechnology potential of lactobacilli through comparative genomics of 213 strains and associated genera.</title>
        <authorList>
            <person name="Sun Z."/>
            <person name="Harris H.M."/>
            <person name="McCann A."/>
            <person name="Guo C."/>
            <person name="Argimon S."/>
            <person name="Zhang W."/>
            <person name="Yang X."/>
            <person name="Jeffery I.B."/>
            <person name="Cooney J.C."/>
            <person name="Kagawa T.F."/>
            <person name="Liu W."/>
            <person name="Song Y."/>
            <person name="Salvetti E."/>
            <person name="Wrobel A."/>
            <person name="Rasinkangas P."/>
            <person name="Parkhill J."/>
            <person name="Rea M.C."/>
            <person name="O'Sullivan O."/>
            <person name="Ritari J."/>
            <person name="Douillard F.P."/>
            <person name="Paul Ross R."/>
            <person name="Yang R."/>
            <person name="Briner A.E."/>
            <person name="Felis G.E."/>
            <person name="de Vos W.M."/>
            <person name="Barrangou R."/>
            <person name="Klaenhammer T.R."/>
            <person name="Caufield P.W."/>
            <person name="Cui Y."/>
            <person name="Zhang H."/>
            <person name="O'Toole P.W."/>
        </authorList>
    </citation>
    <scope>NUCLEOTIDE SEQUENCE [LARGE SCALE GENOMIC DNA]</scope>
    <source>
        <strain evidence="6 7">DSM 13343</strain>
    </source>
</reference>
<dbReference type="PRINTS" id="PR00039">
    <property type="entry name" value="HTHLYSR"/>
</dbReference>
<dbReference type="Proteomes" id="UP000051790">
    <property type="component" value="Unassembled WGS sequence"/>
</dbReference>
<accession>A0A0R1QMG0</accession>
<feature type="domain" description="HTH lysR-type" evidence="5">
    <location>
        <begin position="1"/>
        <end position="56"/>
    </location>
</feature>
<dbReference type="Gene3D" id="1.10.10.10">
    <property type="entry name" value="Winged helix-like DNA-binding domain superfamily/Winged helix DNA-binding domain"/>
    <property type="match status" value="1"/>
</dbReference>
<dbReference type="InterPro" id="IPR000847">
    <property type="entry name" value="LysR_HTH_N"/>
</dbReference>
<dbReference type="PATRIC" id="fig|1423769.4.peg.1857"/>
<evidence type="ECO:0000313" key="6">
    <source>
        <dbReference type="EMBL" id="KRL43333.1"/>
    </source>
</evidence>
<dbReference type="Pfam" id="PF00126">
    <property type="entry name" value="HTH_1"/>
    <property type="match status" value="1"/>
</dbReference>
<evidence type="ECO:0000256" key="3">
    <source>
        <dbReference type="ARBA" id="ARBA00023125"/>
    </source>
</evidence>
<proteinExistence type="inferred from homology"/>
<dbReference type="SUPFAM" id="SSF53850">
    <property type="entry name" value="Periplasmic binding protein-like II"/>
    <property type="match status" value="1"/>
</dbReference>
<evidence type="ECO:0000256" key="2">
    <source>
        <dbReference type="ARBA" id="ARBA00023015"/>
    </source>
</evidence>
<dbReference type="SUPFAM" id="SSF46785">
    <property type="entry name" value="Winged helix' DNA-binding domain"/>
    <property type="match status" value="1"/>
</dbReference>
<gene>
    <name evidence="6" type="ORF">FD01_GL001736</name>
</gene>
<comment type="similarity">
    <text evidence="1">Belongs to the LysR transcriptional regulatory family.</text>
</comment>
<dbReference type="OrthoDB" id="9785745at2"/>
<dbReference type="InterPro" id="IPR036388">
    <property type="entry name" value="WH-like_DNA-bd_sf"/>
</dbReference>
<name>A0A0R1QMG0_9LACO</name>
<dbReference type="InterPro" id="IPR036390">
    <property type="entry name" value="WH_DNA-bd_sf"/>
</dbReference>
<sequence length="264" mass="29165">MNNLATFKLVYETRSFSKAAGMLFIAQPTVSAQIKQLEAQLHTTLFIRNGRGAVGLTPAADTLYEKACEILATWDDVQVHLSHGPAHQQLRLYASHSFAMYLLPKILPALNQQFPHIAFSVNVANSQAVQTAILNHDADLGFIEKPLAARGIDRVEYLADQLVKVGAGEPWLVRESDSGVGYYTRRYLAEQNSAPKTMTVASNAVIVELLKSGFGQSIISKRAVGELPFEDLGEAFLRHFYMISRVGDAGVQEVKMFLEAWILD</sequence>
<keyword evidence="3" id="KW-0238">DNA-binding</keyword>
<dbReference type="PANTHER" id="PTHR30126">
    <property type="entry name" value="HTH-TYPE TRANSCRIPTIONAL REGULATOR"/>
    <property type="match status" value="1"/>
</dbReference>
<comment type="caution">
    <text evidence="6">The sequence shown here is derived from an EMBL/GenBank/DDBJ whole genome shotgun (WGS) entry which is preliminary data.</text>
</comment>
<dbReference type="PROSITE" id="PS50931">
    <property type="entry name" value="HTH_LYSR"/>
    <property type="match status" value="1"/>
</dbReference>
<keyword evidence="7" id="KW-1185">Reference proteome</keyword>
<dbReference type="Pfam" id="PF03466">
    <property type="entry name" value="LysR_substrate"/>
    <property type="match status" value="1"/>
</dbReference>
<evidence type="ECO:0000256" key="1">
    <source>
        <dbReference type="ARBA" id="ARBA00009437"/>
    </source>
</evidence>
<dbReference type="InterPro" id="IPR005119">
    <property type="entry name" value="LysR_subst-bd"/>
</dbReference>
<dbReference type="RefSeq" id="WP_082611863.1">
    <property type="nucleotide sequence ID" value="NZ_AZEU01000202.1"/>
</dbReference>
<organism evidence="6 7">
    <name type="scientific">Lacticaseibacillus manihotivorans DSM 13343 = JCM 12514</name>
    <dbReference type="NCBI Taxonomy" id="1423769"/>
    <lineage>
        <taxon>Bacteria</taxon>
        <taxon>Bacillati</taxon>
        <taxon>Bacillota</taxon>
        <taxon>Bacilli</taxon>
        <taxon>Lactobacillales</taxon>
        <taxon>Lactobacillaceae</taxon>
        <taxon>Lacticaseibacillus</taxon>
    </lineage>
</organism>
<keyword evidence="2" id="KW-0805">Transcription regulation</keyword>
<keyword evidence="4" id="KW-0804">Transcription</keyword>
<evidence type="ECO:0000256" key="4">
    <source>
        <dbReference type="ARBA" id="ARBA00023163"/>
    </source>
</evidence>
<dbReference type="GO" id="GO:0000976">
    <property type="term" value="F:transcription cis-regulatory region binding"/>
    <property type="evidence" value="ECO:0007669"/>
    <property type="project" value="TreeGrafter"/>
</dbReference>
<dbReference type="Gene3D" id="3.40.190.290">
    <property type="match status" value="1"/>
</dbReference>
<evidence type="ECO:0000313" key="7">
    <source>
        <dbReference type="Proteomes" id="UP000051790"/>
    </source>
</evidence>
<dbReference type="AlphaFoldDB" id="A0A0R1QMG0"/>
<protein>
    <submittedName>
        <fullName evidence="6">Bacterial regulatory helix-turn-helix, lysR family protein</fullName>
    </submittedName>
</protein>
<dbReference type="PANTHER" id="PTHR30126:SF40">
    <property type="entry name" value="HTH-TYPE TRANSCRIPTIONAL REGULATOR GLTR"/>
    <property type="match status" value="1"/>
</dbReference>